<dbReference type="PANTHER" id="PTHR31184">
    <property type="entry name" value="HUNTINGTIN-INTERACTING PROTEIN K FAMILY MEMBER"/>
    <property type="match status" value="1"/>
</dbReference>
<keyword evidence="4" id="KW-1185">Reference proteome</keyword>
<dbReference type="Pfam" id="PF19026">
    <property type="entry name" value="UBA_HYPK"/>
    <property type="match status" value="1"/>
</dbReference>
<accession>A0A7R8D071</accession>
<name>A0A7R8D071_LEPSM</name>
<dbReference type="OrthoDB" id="285219at2759"/>
<gene>
    <name evidence="3" type="ORF">LSAA_9346</name>
</gene>
<dbReference type="AlphaFoldDB" id="A0A7R8D071"/>
<proteinExistence type="predicted"/>
<dbReference type="InterPro" id="IPR052617">
    <property type="entry name" value="Huntingtin-int_K"/>
</dbReference>
<dbReference type="CDD" id="cd14361">
    <property type="entry name" value="UBA_HYPK"/>
    <property type="match status" value="1"/>
</dbReference>
<dbReference type="Proteomes" id="UP000675881">
    <property type="component" value="Chromosome 5"/>
</dbReference>
<feature type="region of interest" description="Disordered" evidence="1">
    <location>
        <begin position="1"/>
        <end position="27"/>
    </location>
</feature>
<feature type="compositionally biased region" description="Basic and acidic residues" evidence="1">
    <location>
        <begin position="16"/>
        <end position="27"/>
    </location>
</feature>
<dbReference type="Gene3D" id="1.10.8.10">
    <property type="entry name" value="DNA helicase RuvA subunit, C-terminal domain"/>
    <property type="match status" value="1"/>
</dbReference>
<dbReference type="GO" id="GO:0043066">
    <property type="term" value="P:negative regulation of apoptotic process"/>
    <property type="evidence" value="ECO:0007669"/>
    <property type="project" value="TreeGrafter"/>
</dbReference>
<dbReference type="GO" id="GO:0050821">
    <property type="term" value="P:protein stabilization"/>
    <property type="evidence" value="ECO:0007669"/>
    <property type="project" value="TreeGrafter"/>
</dbReference>
<dbReference type="PANTHER" id="PTHR31184:SF2">
    <property type="entry name" value="HUNTINGTIN-INTERACTING PROTEIN K"/>
    <property type="match status" value="1"/>
</dbReference>
<feature type="domain" description="Nascent polypeptide-associated complex subunit alpha-like UBA" evidence="2">
    <location>
        <begin position="77"/>
        <end position="117"/>
    </location>
</feature>
<evidence type="ECO:0000313" key="3">
    <source>
        <dbReference type="EMBL" id="CAF2956548.1"/>
    </source>
</evidence>
<reference evidence="3" key="1">
    <citation type="submission" date="2021-02" db="EMBL/GenBank/DDBJ databases">
        <authorList>
            <person name="Bekaert M."/>
        </authorList>
    </citation>
    <scope>NUCLEOTIDE SEQUENCE</scope>
    <source>
        <strain evidence="3">IoA-00</strain>
    </source>
</reference>
<dbReference type="InterPro" id="IPR038922">
    <property type="entry name" value="HYPK_UBA"/>
</dbReference>
<evidence type="ECO:0000313" key="4">
    <source>
        <dbReference type="Proteomes" id="UP000675881"/>
    </source>
</evidence>
<sequence length="118" mass="13359">MGDDNDMDRSPASTDTKNKEKKHDSGIADLEKVTDYAEEKEILSSTVELEDAIRAIRNKREIEASEKLVREKELAKVEIKKEDVELIMNELEICKSRAERVLREKNGDAVAALTVLTN</sequence>
<dbReference type="InterPro" id="IPR044034">
    <property type="entry name" value="NAC-like_UBA"/>
</dbReference>
<dbReference type="EMBL" id="HG994584">
    <property type="protein sequence ID" value="CAF2956548.1"/>
    <property type="molecule type" value="Genomic_DNA"/>
</dbReference>
<protein>
    <submittedName>
        <fullName evidence="3">(salmon louse) hypothetical protein</fullName>
    </submittedName>
</protein>
<evidence type="ECO:0000259" key="2">
    <source>
        <dbReference type="Pfam" id="PF19026"/>
    </source>
</evidence>
<organism evidence="3 4">
    <name type="scientific">Lepeophtheirus salmonis</name>
    <name type="common">Salmon louse</name>
    <name type="synonym">Caligus salmonis</name>
    <dbReference type="NCBI Taxonomy" id="72036"/>
    <lineage>
        <taxon>Eukaryota</taxon>
        <taxon>Metazoa</taxon>
        <taxon>Ecdysozoa</taxon>
        <taxon>Arthropoda</taxon>
        <taxon>Crustacea</taxon>
        <taxon>Multicrustacea</taxon>
        <taxon>Hexanauplia</taxon>
        <taxon>Copepoda</taxon>
        <taxon>Siphonostomatoida</taxon>
        <taxon>Caligidae</taxon>
        <taxon>Lepeophtheirus</taxon>
    </lineage>
</organism>
<evidence type="ECO:0000256" key="1">
    <source>
        <dbReference type="SAM" id="MobiDB-lite"/>
    </source>
</evidence>